<accession>A0A1J6HXT6</accession>
<dbReference type="Proteomes" id="UP000182985">
    <property type="component" value="Unassembled WGS sequence"/>
</dbReference>
<gene>
    <name evidence="1" type="ORF">BLA27_27505</name>
</gene>
<evidence type="ECO:0000313" key="1">
    <source>
        <dbReference type="EMBL" id="OIS90294.1"/>
    </source>
</evidence>
<dbReference type="AlphaFoldDB" id="A0A1J6HXT6"/>
<sequence>MGSMSRKRPACSFTLYTYEYKQGDGFVRMNAFWARYSEVRGAVTRQRVSLSKRGSISALPDIRVLKVETIPVDIKVIAKLLSEDYEDLCFLFHSETVIEVVQAPGGS</sequence>
<organism evidence="1 2">
    <name type="scientific">Brucella cytisi</name>
    <dbReference type="NCBI Taxonomy" id="407152"/>
    <lineage>
        <taxon>Bacteria</taxon>
        <taxon>Pseudomonadati</taxon>
        <taxon>Pseudomonadota</taxon>
        <taxon>Alphaproteobacteria</taxon>
        <taxon>Hyphomicrobiales</taxon>
        <taxon>Brucellaceae</taxon>
        <taxon>Brucella/Ochrobactrum group</taxon>
        <taxon>Brucella</taxon>
    </lineage>
</organism>
<comment type="caution">
    <text evidence="1">The sequence shown here is derived from an EMBL/GenBank/DDBJ whole genome shotgun (WGS) entry which is preliminary data.</text>
</comment>
<protein>
    <submittedName>
        <fullName evidence="1">Uncharacterized protein</fullName>
    </submittedName>
</protein>
<reference evidence="1 2" key="1">
    <citation type="submission" date="2016-10" db="EMBL/GenBank/DDBJ databases">
        <title>The Draft Genome Sequence of the Potato Rhizosphere Bacteria Ochrobactrum sp. IPA7.2.</title>
        <authorList>
            <person name="Gogoleva N.E."/>
            <person name="Khlopko Y.A."/>
            <person name="Burygin G.L."/>
            <person name="Plotnikov A.O."/>
        </authorList>
    </citation>
    <scope>NUCLEOTIDE SEQUENCE [LARGE SCALE GENOMIC DNA]</scope>
    <source>
        <strain evidence="1 2">IPA7.2</strain>
    </source>
</reference>
<name>A0A1J6HXT6_9HYPH</name>
<keyword evidence="2" id="KW-1185">Reference proteome</keyword>
<dbReference type="EMBL" id="MOEC01000062">
    <property type="protein sequence ID" value="OIS90294.1"/>
    <property type="molecule type" value="Genomic_DNA"/>
</dbReference>
<evidence type="ECO:0000313" key="2">
    <source>
        <dbReference type="Proteomes" id="UP000182985"/>
    </source>
</evidence>
<proteinExistence type="predicted"/>